<keyword evidence="2" id="KW-0449">Lipoprotein</keyword>
<evidence type="ECO:0000313" key="3">
    <source>
        <dbReference type="Proteomes" id="UP000826513"/>
    </source>
</evidence>
<keyword evidence="2" id="KW-0614">Plasmid</keyword>
<name>A0ABX8TC86_9HYPH</name>
<proteinExistence type="predicted"/>
<evidence type="ECO:0000256" key="1">
    <source>
        <dbReference type="SAM" id="SignalP"/>
    </source>
</evidence>
<dbReference type="RefSeq" id="WP_174051846.1">
    <property type="nucleotide sequence ID" value="NZ_CP072171.1"/>
</dbReference>
<keyword evidence="1" id="KW-0732">Signal</keyword>
<dbReference type="PROSITE" id="PS51257">
    <property type="entry name" value="PROKAR_LIPOPROTEIN"/>
    <property type="match status" value="1"/>
</dbReference>
<dbReference type="InterPro" id="IPR047937">
    <property type="entry name" value="Eex_IncN-like"/>
</dbReference>
<gene>
    <name evidence="2" type="ORF">J5285_25875</name>
</gene>
<evidence type="ECO:0000313" key="2">
    <source>
        <dbReference type="EMBL" id="QYA10858.1"/>
    </source>
</evidence>
<dbReference type="Proteomes" id="UP000826513">
    <property type="component" value="Plasmid unnamed2"/>
</dbReference>
<feature type="signal peptide" evidence="1">
    <location>
        <begin position="1"/>
        <end position="19"/>
    </location>
</feature>
<organism evidence="2 3">
    <name type="scientific">Agrobacterium larrymoorei</name>
    <dbReference type="NCBI Taxonomy" id="160699"/>
    <lineage>
        <taxon>Bacteria</taxon>
        <taxon>Pseudomonadati</taxon>
        <taxon>Pseudomonadota</taxon>
        <taxon>Alphaproteobacteria</taxon>
        <taxon>Hyphomicrobiales</taxon>
        <taxon>Rhizobiaceae</taxon>
        <taxon>Rhizobium/Agrobacterium group</taxon>
        <taxon>Agrobacterium</taxon>
    </lineage>
</organism>
<accession>A0ABX8TC86</accession>
<protein>
    <submittedName>
        <fullName evidence="2">EexN family lipoprotein</fullName>
    </submittedName>
</protein>
<reference evidence="2 3" key="1">
    <citation type="submission" date="2021-03" db="EMBL/GenBank/DDBJ databases">
        <title>Rapid diversification of plasmids in a genus of pathogenic and nitrogen fixing bacteria.</title>
        <authorList>
            <person name="Weisberg A.J."/>
            <person name="Miller M."/>
            <person name="Ream W."/>
            <person name="Grunwald N.J."/>
            <person name="Chang J.H."/>
        </authorList>
    </citation>
    <scope>NUCLEOTIDE SEQUENCE [LARGE SCALE GENOMIC DNA]</scope>
    <source>
        <strain evidence="2 3">AF3.44</strain>
        <plasmid evidence="2 3">unnamed2</plasmid>
    </source>
</reference>
<keyword evidence="3" id="KW-1185">Reference proteome</keyword>
<geneLocation type="plasmid" evidence="2 3">
    <name>unnamed2</name>
</geneLocation>
<dbReference type="NCBIfam" id="NF033894">
    <property type="entry name" value="Eex_IncN"/>
    <property type="match status" value="1"/>
</dbReference>
<sequence>MKLKLIMLGLAAMTISACSSEAEKAPEPEQKVEVRDVQFYVSNNAEREQTLTECEANPGTLADTPNCINATEANKQVRRQQMRDAINKG</sequence>
<feature type="chain" id="PRO_5045463145" evidence="1">
    <location>
        <begin position="20"/>
        <end position="89"/>
    </location>
</feature>
<dbReference type="EMBL" id="CP072171">
    <property type="protein sequence ID" value="QYA10858.1"/>
    <property type="molecule type" value="Genomic_DNA"/>
</dbReference>